<dbReference type="PRINTS" id="PR01011">
    <property type="entry name" value="GLUTPROXDASE"/>
</dbReference>
<feature type="region of interest" description="Disordered" evidence="12">
    <location>
        <begin position="724"/>
        <end position="783"/>
    </location>
</feature>
<keyword evidence="6 11" id="KW-0560">Oxidoreductase</keyword>
<feature type="domain" description="CID" evidence="15">
    <location>
        <begin position="842"/>
        <end position="983"/>
    </location>
</feature>
<dbReference type="InParanoid" id="B9T4A6"/>
<feature type="compositionally biased region" description="Polar residues" evidence="12">
    <location>
        <begin position="774"/>
        <end position="783"/>
    </location>
</feature>
<feature type="compositionally biased region" description="Low complexity" evidence="12">
    <location>
        <begin position="600"/>
        <end position="610"/>
    </location>
</feature>
<dbReference type="Gene3D" id="2.30.30.140">
    <property type="match status" value="1"/>
</dbReference>
<keyword evidence="8" id="KW-0287">Flowering</keyword>
<dbReference type="InterPro" id="IPR000889">
    <property type="entry name" value="Glutathione_peroxidase"/>
</dbReference>
<evidence type="ECO:0000256" key="2">
    <source>
        <dbReference type="ARBA" id="ARBA00006926"/>
    </source>
</evidence>
<feature type="region of interest" description="Disordered" evidence="12">
    <location>
        <begin position="588"/>
        <end position="623"/>
    </location>
</feature>
<dbReference type="SMART" id="SM00582">
    <property type="entry name" value="RPR"/>
    <property type="match status" value="1"/>
</dbReference>
<evidence type="ECO:0000313" key="17">
    <source>
        <dbReference type="Proteomes" id="UP000008311"/>
    </source>
</evidence>
<feature type="region of interest" description="Disordered" evidence="12">
    <location>
        <begin position="980"/>
        <end position="1004"/>
    </location>
</feature>
<feature type="domain" description="PWWP" evidence="13">
    <location>
        <begin position="25"/>
        <end position="82"/>
    </location>
</feature>
<evidence type="ECO:0000256" key="3">
    <source>
        <dbReference type="ARBA" id="ARBA00022473"/>
    </source>
</evidence>
<dbReference type="eggNOG" id="KOG1904">
    <property type="taxonomic scope" value="Eukaryota"/>
</dbReference>
<evidence type="ECO:0000256" key="4">
    <source>
        <dbReference type="ARBA" id="ARBA00022559"/>
    </source>
</evidence>
<feature type="domain" description="Thioredoxin" evidence="14">
    <location>
        <begin position="1395"/>
        <end position="1558"/>
    </location>
</feature>
<evidence type="ECO:0000259" key="13">
    <source>
        <dbReference type="PROSITE" id="PS50812"/>
    </source>
</evidence>
<accession>B9T4A6</accession>
<evidence type="ECO:0000259" key="15">
    <source>
        <dbReference type="PROSITE" id="PS51391"/>
    </source>
</evidence>
<feature type="compositionally biased region" description="Polar residues" evidence="12">
    <location>
        <begin position="1289"/>
        <end position="1300"/>
    </location>
</feature>
<keyword evidence="7" id="KW-0805">Transcription regulation</keyword>
<dbReference type="GO" id="GO:0009908">
    <property type="term" value="P:flower development"/>
    <property type="evidence" value="ECO:0007669"/>
    <property type="project" value="UniProtKB-KW"/>
</dbReference>
<dbReference type="GO" id="GO:0004601">
    <property type="term" value="F:peroxidase activity"/>
    <property type="evidence" value="ECO:0007669"/>
    <property type="project" value="UniProtKB-KW"/>
</dbReference>
<dbReference type="SMART" id="SM00293">
    <property type="entry name" value="PWWP"/>
    <property type="match status" value="1"/>
</dbReference>
<feature type="region of interest" description="Disordered" evidence="12">
    <location>
        <begin position="1034"/>
        <end position="1068"/>
    </location>
</feature>
<dbReference type="Pfam" id="PF04818">
    <property type="entry name" value="CID"/>
    <property type="match status" value="1"/>
</dbReference>
<sequence>MAPSRRRGAGKAAAAAAAARRQWKVGDLVLAKVKGFPAWPATVSEPEKWGYAADWKKVLVYFFGTQQIAFCNPADVEAFTEEKKQSLLVKRQGKGADFVRAVQEIIESYEKLKKSDQVDDRNSGEEITLVNGGHSMESSAYFELKGQTETSEATVTGRDDPGLAVDVPQSGTLHDKEDSTEQPADNMAVPVKPGIATYTSRKRSLGLRSRKHAAQKNDSSVERSGSLPRLESSRFQNFMLPSNEGSKSAGDASTDVISDRALRRNKRTRRSPDASEWDDVDSSAFVSNGSIEDDGSEIVTVDSDSLSLNEGSTIDSASKPEHSETFVECLEGDVELSKGLDFQIKAVFIKKKRKQNRKRVSNEAAEPPARRLETEVYLDAETHSSSQNLKNAGDNLNERHNKEDGDEHLPLVKRARVRMGKLSSLQEHASFSQDEEKISNEVAINPTEVNNGLCQVEERTLNEVAVATLERIVPSDNLSDDCSADKDSFSLKGALDIASPPKAHAQIPVNRPQILILKESQSFGCTADGEAALPPSKRLHRALEAMSANAAEEGHACAETSIKKTSMNDGSTFSMKGSSGMVVERKENNGSGEQITEGLSHGASAFSSSSNRVLEESVRSPLDRENCNELIESSTSQRHHKDALALGFHNGRDVNGSCIEGHAEDAELRVAGGENRVEDVSISESSRLNASLISLANEGTKGTSLNGSDALQNTADDTACENTETLRTQVDDNSRDNGIRKESCYASSSEDHLGGRDGLGVGSSPVPADGMESPAQTSPPTTSICHVSTAESANFIQNSGCSSPNHSQQKTTVCTSVVDEEKIESVAPQRPKSVGKWSSYAEAHAALSSFEGMLGSLTRTKESIGRATRIAIDCAKFGVSAKVVDILARTLESESNLHRRVDLFFLVDSITQCSRGLKGDVGGIYPSAIQAVLPRLLSAAAPPGSFAQENRRQCLKVLRLWLERRILPEPVVRHHMREIDSLGGSSSGGAYSRRSARTERPLDDPVRDMEGMLVDEYGSNSSFQLPGFCMPRMLKDEDEGSDSDGESFEAVTPEHNSETPEEHDSAPAIEKHTHILEDVDGELEMEDVAPSCEIEASSAGGIGGVNAVHIPQSQLEQHFSLPFAPPLPQDVPPSSPPLPTSPPPPPPPPPPPAILPSSGMPDPYVNGVDSKLYTNSHYMHDDLRETVAQPLAAPRITSSITDGVHYHATECRDQMQMQLCDSTSSFSSYPACPVNNVQHADSPNFHHKAYAPRPPHHPPSNQFSYVQAGQHVKSRRASPPPSHHHRYQSSHNTDGGNYYNNHERMRPAPYDESWRYPPPPFPGPRYPDKSRASYPRGPYGGPPREPTRMPHQGWSYPSQDMHHRNFMPFRPPSDAVPVSNRVSPSLGFKMGASPSVPEKSIHEFTVKDARGQDVDLSIYKGKVLLVVNVASKCGFTDTNYTQLTDLYNKYKDQGFEVLAFPCNQFLKQEPGSSEEAQEFACTRYKAEYPIFQKVRVNGANTAPVYKFLKASKFGFMGSGIKWNFTKFLVSKDGQVINRYGPTTSPLSIEDEIKKALEK</sequence>
<evidence type="ECO:0000256" key="1">
    <source>
        <dbReference type="ARBA" id="ARBA00004123"/>
    </source>
</evidence>
<dbReference type="FunFam" id="3.40.30.10:FF:000025">
    <property type="entry name" value="Glutathione peroxidase"/>
    <property type="match status" value="1"/>
</dbReference>
<dbReference type="PROSITE" id="PS50812">
    <property type="entry name" value="PWWP"/>
    <property type="match status" value="1"/>
</dbReference>
<feature type="region of interest" description="Disordered" evidence="12">
    <location>
        <begin position="145"/>
        <end position="304"/>
    </location>
</feature>
<feature type="compositionally biased region" description="Pro residues" evidence="12">
    <location>
        <begin position="1123"/>
        <end position="1154"/>
    </location>
</feature>
<dbReference type="GO" id="GO:0006397">
    <property type="term" value="P:mRNA processing"/>
    <property type="evidence" value="ECO:0007669"/>
    <property type="project" value="UniProtKB-KW"/>
</dbReference>
<dbReference type="FunFam" id="1.25.40.90:FF:000037">
    <property type="entry name" value="Enhancer of ag-4 2"/>
    <property type="match status" value="1"/>
</dbReference>
<dbReference type="GO" id="GO:0005634">
    <property type="term" value="C:nucleus"/>
    <property type="evidence" value="ECO:0000318"/>
    <property type="project" value="GO_Central"/>
</dbReference>
<evidence type="ECO:0000256" key="7">
    <source>
        <dbReference type="ARBA" id="ARBA00023015"/>
    </source>
</evidence>
<feature type="region of interest" description="Disordered" evidence="12">
    <location>
        <begin position="1121"/>
        <end position="1167"/>
    </location>
</feature>
<dbReference type="CDD" id="cd00340">
    <property type="entry name" value="GSH_Peroxidase"/>
    <property type="match status" value="1"/>
</dbReference>
<dbReference type="InterPro" id="IPR006569">
    <property type="entry name" value="CID_dom"/>
</dbReference>
<feature type="compositionally biased region" description="Basic residues" evidence="12">
    <location>
        <begin position="1245"/>
        <end position="1256"/>
    </location>
</feature>
<evidence type="ECO:0000256" key="8">
    <source>
        <dbReference type="ARBA" id="ARBA00023089"/>
    </source>
</evidence>
<dbReference type="Pfam" id="PF00255">
    <property type="entry name" value="GSHPx"/>
    <property type="match status" value="1"/>
</dbReference>
<feature type="compositionally biased region" description="Pro residues" evidence="12">
    <location>
        <begin position="1316"/>
        <end position="1325"/>
    </location>
</feature>
<evidence type="ECO:0000256" key="5">
    <source>
        <dbReference type="ARBA" id="ARBA00022664"/>
    </source>
</evidence>
<protein>
    <recommendedName>
        <fullName evidence="11">Glutathione peroxidase</fullName>
    </recommendedName>
</protein>
<dbReference type="InterPro" id="IPR036249">
    <property type="entry name" value="Thioredoxin-like_sf"/>
</dbReference>
<feature type="compositionally biased region" description="Basic and acidic residues" evidence="12">
    <location>
        <begin position="613"/>
        <end position="623"/>
    </location>
</feature>
<evidence type="ECO:0000256" key="12">
    <source>
        <dbReference type="SAM" id="MobiDB-lite"/>
    </source>
</evidence>
<keyword evidence="10" id="KW-0539">Nucleus</keyword>
<evidence type="ECO:0000313" key="16">
    <source>
        <dbReference type="EMBL" id="EEF29314.1"/>
    </source>
</evidence>
<dbReference type="GO" id="GO:0006979">
    <property type="term" value="P:response to oxidative stress"/>
    <property type="evidence" value="ECO:0007669"/>
    <property type="project" value="InterPro"/>
</dbReference>
<dbReference type="PROSITE" id="PS00763">
    <property type="entry name" value="GLUTATHIONE_PEROXID_2"/>
    <property type="match status" value="1"/>
</dbReference>
<feature type="compositionally biased region" description="Polar residues" evidence="12">
    <location>
        <begin position="233"/>
        <end position="246"/>
    </location>
</feature>
<gene>
    <name evidence="16" type="ORF">RCOM_0176350</name>
</gene>
<dbReference type="PANTHER" id="PTHR12550">
    <property type="entry name" value="HEPATOMA-DERIVED GROWTH FACTOR-RELATED"/>
    <property type="match status" value="1"/>
</dbReference>
<organism evidence="16 17">
    <name type="scientific">Ricinus communis</name>
    <name type="common">Castor bean</name>
    <dbReference type="NCBI Taxonomy" id="3988"/>
    <lineage>
        <taxon>Eukaryota</taxon>
        <taxon>Viridiplantae</taxon>
        <taxon>Streptophyta</taxon>
        <taxon>Embryophyta</taxon>
        <taxon>Tracheophyta</taxon>
        <taxon>Spermatophyta</taxon>
        <taxon>Magnoliopsida</taxon>
        <taxon>eudicotyledons</taxon>
        <taxon>Gunneridae</taxon>
        <taxon>Pentapetalae</taxon>
        <taxon>rosids</taxon>
        <taxon>fabids</taxon>
        <taxon>Malpighiales</taxon>
        <taxon>Euphorbiaceae</taxon>
        <taxon>Acalyphoideae</taxon>
        <taxon>Acalypheae</taxon>
        <taxon>Ricinus</taxon>
    </lineage>
</organism>
<dbReference type="PROSITE" id="PS51391">
    <property type="entry name" value="CID"/>
    <property type="match status" value="1"/>
</dbReference>
<keyword evidence="5" id="KW-0507">mRNA processing</keyword>
<dbReference type="InterPro" id="IPR008942">
    <property type="entry name" value="ENTH_VHS"/>
</dbReference>
<dbReference type="CDD" id="cd20147">
    <property type="entry name" value="PWWP_HULK"/>
    <property type="match status" value="1"/>
</dbReference>
<evidence type="ECO:0000259" key="14">
    <source>
        <dbReference type="PROSITE" id="PS51352"/>
    </source>
</evidence>
<feature type="compositionally biased region" description="Basic and acidic residues" evidence="12">
    <location>
        <begin position="729"/>
        <end position="755"/>
    </location>
</feature>
<evidence type="ECO:0000256" key="10">
    <source>
        <dbReference type="ARBA" id="ARBA00023242"/>
    </source>
</evidence>
<feature type="region of interest" description="Disordered" evidence="12">
    <location>
        <begin position="1243"/>
        <end position="1352"/>
    </location>
</feature>
<dbReference type="SUPFAM" id="SSF52833">
    <property type="entry name" value="Thioredoxin-like"/>
    <property type="match status" value="1"/>
</dbReference>
<evidence type="ECO:0000256" key="11">
    <source>
        <dbReference type="RuleBase" id="RU000499"/>
    </source>
</evidence>
<comment type="similarity">
    <text evidence="2 11">Belongs to the glutathione peroxidase family.</text>
</comment>
<feature type="compositionally biased region" description="Basic and acidic residues" evidence="12">
    <location>
        <begin position="1055"/>
        <end position="1068"/>
    </location>
</feature>
<evidence type="ECO:0000256" key="6">
    <source>
        <dbReference type="ARBA" id="ARBA00023002"/>
    </source>
</evidence>
<evidence type="ECO:0000256" key="9">
    <source>
        <dbReference type="ARBA" id="ARBA00023163"/>
    </source>
</evidence>
<dbReference type="PANTHER" id="PTHR12550:SF49">
    <property type="entry name" value="PROTEIN HUA2-LIKE 2-RELATED"/>
    <property type="match status" value="1"/>
</dbReference>
<dbReference type="Gene3D" id="1.25.40.90">
    <property type="match status" value="1"/>
</dbReference>
<dbReference type="Proteomes" id="UP000008311">
    <property type="component" value="Unassembled WGS sequence"/>
</dbReference>
<dbReference type="Gene3D" id="3.40.30.10">
    <property type="entry name" value="Glutaredoxin"/>
    <property type="match status" value="1"/>
</dbReference>
<keyword evidence="4 11" id="KW-0575">Peroxidase</keyword>
<feature type="compositionally biased region" description="Acidic residues" evidence="12">
    <location>
        <begin position="1036"/>
        <end position="1047"/>
    </location>
</feature>
<keyword evidence="3" id="KW-0217">Developmental protein</keyword>
<reference evidence="17" key="1">
    <citation type="journal article" date="2010" name="Nat. Biotechnol.">
        <title>Draft genome sequence of the oilseed species Ricinus communis.</title>
        <authorList>
            <person name="Chan A.P."/>
            <person name="Crabtree J."/>
            <person name="Zhao Q."/>
            <person name="Lorenzi H."/>
            <person name="Orvis J."/>
            <person name="Puiu D."/>
            <person name="Melake-Berhan A."/>
            <person name="Jones K.M."/>
            <person name="Redman J."/>
            <person name="Chen G."/>
            <person name="Cahoon E.B."/>
            <person name="Gedil M."/>
            <person name="Stanke M."/>
            <person name="Haas B.J."/>
            <person name="Wortman J.R."/>
            <person name="Fraser-Liggett C.M."/>
            <person name="Ravel J."/>
            <person name="Rabinowicz P.D."/>
        </authorList>
    </citation>
    <scope>NUCLEOTIDE SEQUENCE [LARGE SCALE GENOMIC DNA]</scope>
    <source>
        <strain evidence="17">cv. Hale</strain>
    </source>
</reference>
<dbReference type="PROSITE" id="PS00460">
    <property type="entry name" value="GLUTATHIONE_PEROXID_1"/>
    <property type="match status" value="1"/>
</dbReference>
<dbReference type="GO" id="GO:0006338">
    <property type="term" value="P:chromatin remodeling"/>
    <property type="evidence" value="ECO:0000318"/>
    <property type="project" value="GO_Central"/>
</dbReference>
<feature type="compositionally biased region" description="Basic residues" evidence="12">
    <location>
        <begin position="200"/>
        <end position="214"/>
    </location>
</feature>
<name>B9T4A6_RICCO</name>
<feature type="compositionally biased region" description="Basic residues" evidence="12">
    <location>
        <begin position="1272"/>
        <end position="1288"/>
    </location>
</feature>
<comment type="subcellular location">
    <subcellularLocation>
        <location evidence="1">Nucleus</location>
    </subcellularLocation>
</comment>
<feature type="region of interest" description="Disordered" evidence="12">
    <location>
        <begin position="382"/>
        <end position="404"/>
    </location>
</feature>
<dbReference type="Pfam" id="PF00855">
    <property type="entry name" value="PWWP"/>
    <property type="match status" value="1"/>
</dbReference>
<dbReference type="FunCoup" id="B9T4A6">
    <property type="interactions" value="1555"/>
</dbReference>
<dbReference type="PROSITE" id="PS51352">
    <property type="entry name" value="THIOREDOXIN_2"/>
    <property type="match status" value="1"/>
</dbReference>
<dbReference type="SUPFAM" id="SSF63748">
    <property type="entry name" value="Tudor/PWWP/MBT"/>
    <property type="match status" value="1"/>
</dbReference>
<dbReference type="eggNOG" id="KOG1651">
    <property type="taxonomic scope" value="Eukaryota"/>
</dbReference>
<proteinExistence type="inferred from homology"/>
<keyword evidence="9" id="KW-0804">Transcription</keyword>
<dbReference type="EMBL" id="EQ974461">
    <property type="protein sequence ID" value="EEF29314.1"/>
    <property type="molecule type" value="Genomic_DNA"/>
</dbReference>
<keyword evidence="17" id="KW-1185">Reference proteome</keyword>
<dbReference type="STRING" id="3988.B9T4A6"/>
<dbReference type="InterPro" id="IPR029760">
    <property type="entry name" value="GPX_CS"/>
</dbReference>
<dbReference type="InterPro" id="IPR029759">
    <property type="entry name" value="GPX_AS"/>
</dbReference>
<dbReference type="InterPro" id="IPR000313">
    <property type="entry name" value="PWWP_dom"/>
</dbReference>
<dbReference type="InterPro" id="IPR013766">
    <property type="entry name" value="Thioredoxin_domain"/>
</dbReference>
<feature type="compositionally biased region" description="Low complexity" evidence="12">
    <location>
        <begin position="981"/>
        <end position="993"/>
    </location>
</feature>
<dbReference type="PROSITE" id="PS51355">
    <property type="entry name" value="GLUTATHIONE_PEROXID_3"/>
    <property type="match status" value="1"/>
</dbReference>